<dbReference type="Proteomes" id="UP000663864">
    <property type="component" value="Unassembled WGS sequence"/>
</dbReference>
<evidence type="ECO:0000313" key="1">
    <source>
        <dbReference type="EMBL" id="CAF0805078.1"/>
    </source>
</evidence>
<evidence type="ECO:0000313" key="5">
    <source>
        <dbReference type="EMBL" id="CAF0953183.1"/>
    </source>
</evidence>
<reference evidence="5" key="1">
    <citation type="submission" date="2021-02" db="EMBL/GenBank/DDBJ databases">
        <authorList>
            <person name="Nowell W R."/>
        </authorList>
    </citation>
    <scope>NUCLEOTIDE SEQUENCE</scope>
</reference>
<dbReference type="EMBL" id="CAJOBE010001575">
    <property type="protein sequence ID" value="CAF3755986.1"/>
    <property type="molecule type" value="Genomic_DNA"/>
</dbReference>
<name>A0A814DAH3_9BILA</name>
<dbReference type="EMBL" id="CAJNOL010000124">
    <property type="protein sequence ID" value="CAF0865657.1"/>
    <property type="molecule type" value="Genomic_DNA"/>
</dbReference>
<evidence type="ECO:0008006" key="11">
    <source>
        <dbReference type="Google" id="ProtNLM"/>
    </source>
</evidence>
<dbReference type="EMBL" id="CAJOAX010004798">
    <property type="protein sequence ID" value="CAF3921694.1"/>
    <property type="molecule type" value="Genomic_DNA"/>
</dbReference>
<protein>
    <recommendedName>
        <fullName evidence="11">B box-type domain-containing protein</fullName>
    </recommendedName>
</protein>
<dbReference type="Proteomes" id="UP000663874">
    <property type="component" value="Unassembled WGS sequence"/>
</dbReference>
<dbReference type="EMBL" id="CAJNOL010000118">
    <property type="protein sequence ID" value="CAF0860619.1"/>
    <property type="molecule type" value="Genomic_DNA"/>
</dbReference>
<dbReference type="EMBL" id="CAJNOT010000358">
    <property type="protein sequence ID" value="CAF0953183.1"/>
    <property type="molecule type" value="Genomic_DNA"/>
</dbReference>
<proteinExistence type="predicted"/>
<dbReference type="PROSITE" id="PS51257">
    <property type="entry name" value="PROKAR_LIPOPROTEIN"/>
    <property type="match status" value="1"/>
</dbReference>
<evidence type="ECO:0000313" key="10">
    <source>
        <dbReference type="Proteomes" id="UP000663870"/>
    </source>
</evidence>
<dbReference type="Proteomes" id="UP000663889">
    <property type="component" value="Unassembled WGS sequence"/>
</dbReference>
<dbReference type="OrthoDB" id="10044165at2759"/>
<gene>
    <name evidence="6" type="ORF">FNK824_LOCUS12521</name>
    <name evidence="7" type="ORF">JBS370_LOCUS12966</name>
    <name evidence="2" type="ORF">JXQ802_LOCUS7168</name>
    <name evidence="3" type="ORF">JXQ802_LOCUS7416</name>
    <name evidence="8" type="ORF">OTI717_LOCUS24860</name>
    <name evidence="1" type="ORF">RFH988_LOCUS4123</name>
    <name evidence="4" type="ORF">SEV965_LOCUS4680</name>
    <name evidence="5" type="ORF">ZHD862_LOCUS10122</name>
</gene>
<dbReference type="Proteomes" id="UP000663836">
    <property type="component" value="Unassembled WGS sequence"/>
</dbReference>
<comment type="caution">
    <text evidence="5">The sequence shown here is derived from an EMBL/GenBank/DDBJ whole genome shotgun (WGS) entry which is preliminary data.</text>
</comment>
<evidence type="ECO:0000313" key="3">
    <source>
        <dbReference type="EMBL" id="CAF0865657.1"/>
    </source>
</evidence>
<sequence>MGSTKRQQNLCTICGTMVGVFSCHGCNKNFCLIHTSEHRDFLQKSMNEISNNCDLLKDSVQGHKGEQHQISIMEQIEQWEQQSIDKIRRLADDVRQQISTIIRDRTDNFKEKLGELQQQLEIARQDGGFYENDLTEWTRRFDELQRIVAQQQTIKIEEDIGSTSFISRISVNDISSISFRKNVPLKNHDQNDIEKKYDDYTDNHNQYSYSKGSHSIRFKIHEYEPNSSIIFGIVSKQKSINSSTCENPTFYGWTENNLVYFGGDSQPNYHGYKSDFQLGDIYELIIDCKRKKIQLRKERTDISYDLEVDTTKCPFPWQPNVRILNNLE</sequence>
<dbReference type="EMBL" id="CAJOBD010001085">
    <property type="protein sequence ID" value="CAF3758219.1"/>
    <property type="molecule type" value="Genomic_DNA"/>
</dbReference>
<dbReference type="EMBL" id="CAJNOO010000105">
    <property type="protein sequence ID" value="CAF0805078.1"/>
    <property type="molecule type" value="Genomic_DNA"/>
</dbReference>
<organism evidence="5 9">
    <name type="scientific">Rotaria sordida</name>
    <dbReference type="NCBI Taxonomy" id="392033"/>
    <lineage>
        <taxon>Eukaryota</taxon>
        <taxon>Metazoa</taxon>
        <taxon>Spiralia</taxon>
        <taxon>Gnathifera</taxon>
        <taxon>Rotifera</taxon>
        <taxon>Eurotatoria</taxon>
        <taxon>Bdelloidea</taxon>
        <taxon>Philodinida</taxon>
        <taxon>Philodinidae</taxon>
        <taxon>Rotaria</taxon>
    </lineage>
</organism>
<dbReference type="Proteomes" id="UP000663870">
    <property type="component" value="Unassembled WGS sequence"/>
</dbReference>
<dbReference type="EMBL" id="CAJNOU010000137">
    <property type="protein sequence ID" value="CAF0882206.1"/>
    <property type="molecule type" value="Genomic_DNA"/>
</dbReference>
<evidence type="ECO:0000313" key="7">
    <source>
        <dbReference type="EMBL" id="CAF3758219.1"/>
    </source>
</evidence>
<dbReference type="Proteomes" id="UP000663882">
    <property type="component" value="Unassembled WGS sequence"/>
</dbReference>
<evidence type="ECO:0000313" key="8">
    <source>
        <dbReference type="EMBL" id="CAF3921694.1"/>
    </source>
</evidence>
<keyword evidence="10" id="KW-1185">Reference proteome</keyword>
<evidence type="ECO:0000313" key="9">
    <source>
        <dbReference type="Proteomes" id="UP000663864"/>
    </source>
</evidence>
<dbReference type="AlphaFoldDB" id="A0A814DAH3"/>
<accession>A0A814DAH3</accession>
<evidence type="ECO:0000313" key="4">
    <source>
        <dbReference type="EMBL" id="CAF0882206.1"/>
    </source>
</evidence>
<evidence type="ECO:0000313" key="6">
    <source>
        <dbReference type="EMBL" id="CAF3755986.1"/>
    </source>
</evidence>
<dbReference type="Proteomes" id="UP000663823">
    <property type="component" value="Unassembled WGS sequence"/>
</dbReference>
<evidence type="ECO:0000313" key="2">
    <source>
        <dbReference type="EMBL" id="CAF0860619.1"/>
    </source>
</evidence>